<comment type="caution">
    <text evidence="2">The sequence shown here is derived from an EMBL/GenBank/DDBJ whole genome shotgun (WGS) entry which is preliminary data.</text>
</comment>
<keyword evidence="3" id="KW-1185">Reference proteome</keyword>
<keyword evidence="1" id="KW-0812">Transmembrane</keyword>
<feature type="transmembrane region" description="Helical" evidence="1">
    <location>
        <begin position="216"/>
        <end position="234"/>
    </location>
</feature>
<keyword evidence="1" id="KW-0472">Membrane</keyword>
<organism evidence="2 3">
    <name type="scientific">Dactylosporangium vinaceum</name>
    <dbReference type="NCBI Taxonomy" id="53362"/>
    <lineage>
        <taxon>Bacteria</taxon>
        <taxon>Bacillati</taxon>
        <taxon>Actinomycetota</taxon>
        <taxon>Actinomycetes</taxon>
        <taxon>Micromonosporales</taxon>
        <taxon>Micromonosporaceae</taxon>
        <taxon>Dactylosporangium</taxon>
    </lineage>
</organism>
<feature type="transmembrane region" description="Helical" evidence="1">
    <location>
        <begin position="48"/>
        <end position="72"/>
    </location>
</feature>
<proteinExistence type="predicted"/>
<reference evidence="2 3" key="1">
    <citation type="submission" date="2024-09" db="EMBL/GenBank/DDBJ databases">
        <authorList>
            <person name="Sun Q."/>
            <person name="Mori K."/>
        </authorList>
    </citation>
    <scope>NUCLEOTIDE SEQUENCE [LARGE SCALE GENOMIC DNA]</scope>
    <source>
        <strain evidence="2 3">JCM 3307</strain>
    </source>
</reference>
<dbReference type="EMBL" id="JBHMCA010000090">
    <property type="protein sequence ID" value="MFB9451393.1"/>
    <property type="molecule type" value="Genomic_DNA"/>
</dbReference>
<dbReference type="Pfam" id="PF14023">
    <property type="entry name" value="Bestrophin-like"/>
    <property type="match status" value="1"/>
</dbReference>
<dbReference type="RefSeq" id="WP_223104361.1">
    <property type="nucleotide sequence ID" value="NZ_CP061913.1"/>
</dbReference>
<accession>A0ABV5MRA5</accession>
<keyword evidence="1" id="KW-1133">Transmembrane helix</keyword>
<gene>
    <name evidence="2" type="ORF">ACFFTR_50735</name>
</gene>
<dbReference type="InterPro" id="IPR025333">
    <property type="entry name" value="DUF4239"/>
</dbReference>
<name>A0ABV5MRA5_9ACTN</name>
<dbReference type="Proteomes" id="UP001589608">
    <property type="component" value="Unassembled WGS sequence"/>
</dbReference>
<sequence length="259" mass="28097">MELWLVRDVPAWLVGLALIAGLPALTLAFDVLVHRRLSHRRLKRHNEVTGVIVATVGVAYAIVIGLCVVSLWEGYKDAQDTVRSEAVALTPLVPGSAVFGGDVQRAVRSRIVQYERDIIAGWPAHLNSDPDPRRIADLDELTAYVGSLPASSEAQKAYVTEAMRTIGQAEALRQSAKSEAVDRQMSPVMWIGVLAATVALLALCPLFGLEDTAVRRILLVLASAVIATNLYLVVEMNFPYYGAFSVGTEAYRTVVEALS</sequence>
<feature type="transmembrane region" description="Helical" evidence="1">
    <location>
        <begin position="12"/>
        <end position="33"/>
    </location>
</feature>
<evidence type="ECO:0000256" key="1">
    <source>
        <dbReference type="SAM" id="Phobius"/>
    </source>
</evidence>
<feature type="transmembrane region" description="Helical" evidence="1">
    <location>
        <begin position="188"/>
        <end position="209"/>
    </location>
</feature>
<evidence type="ECO:0000313" key="2">
    <source>
        <dbReference type="EMBL" id="MFB9451393.1"/>
    </source>
</evidence>
<evidence type="ECO:0000313" key="3">
    <source>
        <dbReference type="Proteomes" id="UP001589608"/>
    </source>
</evidence>
<protein>
    <submittedName>
        <fullName evidence="2">DUF4239 domain-containing protein</fullName>
    </submittedName>
</protein>